<reference evidence="1 2" key="1">
    <citation type="submission" date="2020-02" db="EMBL/GenBank/DDBJ databases">
        <authorList>
            <person name="Ferguson B K."/>
        </authorList>
    </citation>
    <scope>NUCLEOTIDE SEQUENCE [LARGE SCALE GENOMIC DNA]</scope>
</reference>
<organism evidence="1 2">
    <name type="scientific">Nesidiocoris tenuis</name>
    <dbReference type="NCBI Taxonomy" id="355587"/>
    <lineage>
        <taxon>Eukaryota</taxon>
        <taxon>Metazoa</taxon>
        <taxon>Ecdysozoa</taxon>
        <taxon>Arthropoda</taxon>
        <taxon>Hexapoda</taxon>
        <taxon>Insecta</taxon>
        <taxon>Pterygota</taxon>
        <taxon>Neoptera</taxon>
        <taxon>Paraneoptera</taxon>
        <taxon>Hemiptera</taxon>
        <taxon>Heteroptera</taxon>
        <taxon>Panheteroptera</taxon>
        <taxon>Cimicomorpha</taxon>
        <taxon>Miridae</taxon>
        <taxon>Dicyphina</taxon>
        <taxon>Nesidiocoris</taxon>
    </lineage>
</organism>
<dbReference type="AlphaFoldDB" id="A0A6H5HJY7"/>
<name>A0A6H5HJY7_9HEMI</name>
<dbReference type="Proteomes" id="UP000479000">
    <property type="component" value="Unassembled WGS sequence"/>
</dbReference>
<keyword evidence="2" id="KW-1185">Reference proteome</keyword>
<proteinExistence type="predicted"/>
<accession>A0A6H5HJY7</accession>
<dbReference type="EMBL" id="CADCXU010030613">
    <property type="protein sequence ID" value="CAB0016848.1"/>
    <property type="molecule type" value="Genomic_DNA"/>
</dbReference>
<evidence type="ECO:0000313" key="1">
    <source>
        <dbReference type="EMBL" id="CAB0016848.1"/>
    </source>
</evidence>
<evidence type="ECO:0000313" key="2">
    <source>
        <dbReference type="Proteomes" id="UP000479000"/>
    </source>
</evidence>
<gene>
    <name evidence="1" type="ORF">NTEN_LOCUS20975</name>
</gene>
<protein>
    <submittedName>
        <fullName evidence="1">Uncharacterized protein</fullName>
    </submittedName>
</protein>
<sequence length="235" mass="27041">MFNILNQGGTIRTRRREACFISKIIKRRKLFSSAYDIYDFEDERIFGLYMGSVCTGKLVAGHTRIFYAFGGSLFVYKTSHIRHTEILTTWNMLIDINLHRRSSSNSLIVICIFCIFSTIERVGGATLSNELDMDTFSCVQPFSQKSSMAESHELRNLSLHVTRLRNVDAAKWQKFKPMYAINNRQKTVQGIYQLVEEYNPPTQPPLVQGYLKGSSSNTKPLNLYFKILVLPSRNM</sequence>